<sequence length="270" mass="30658">MIFYFSATGNSRWVAIQLAAKTRERLINITDALQGDCTYPLSEDESIGFIFPVHGWRTPKIIDQFIARLTIDISDRNSKKGIKPYCFVLLTAGDEIGQTLNYLHKDIKHNSSLNALYIQEVDAAFNIIMPESYIGLPGMNIDTTENQQKKYNNAKLQLQSIAEAIIKRQKGHFSLVKGPTPWLYSKVLGGIFKHVLVTDKYFKVDVNKCIRCGICTNACPVHNIEGGHGKTPTWKHNQQCLTCFACFHHCPKHAIDWGKMTQNKGQYFFK</sequence>
<evidence type="ECO:0000256" key="1">
    <source>
        <dbReference type="ARBA" id="ARBA00022448"/>
    </source>
</evidence>
<keyword evidence="2" id="KW-0004">4Fe-4S</keyword>
<evidence type="ECO:0000259" key="8">
    <source>
        <dbReference type="PROSITE" id="PS51379"/>
    </source>
</evidence>
<dbReference type="InterPro" id="IPR017900">
    <property type="entry name" value="4Fe4S_Fe_S_CS"/>
</dbReference>
<evidence type="ECO:0000256" key="7">
    <source>
        <dbReference type="ARBA" id="ARBA00023014"/>
    </source>
</evidence>
<dbReference type="GO" id="GO:0046872">
    <property type="term" value="F:metal ion binding"/>
    <property type="evidence" value="ECO:0007669"/>
    <property type="project" value="UniProtKB-KW"/>
</dbReference>
<keyword evidence="6" id="KW-0408">Iron</keyword>
<dbReference type="PROSITE" id="PS51379">
    <property type="entry name" value="4FE4S_FER_2"/>
    <property type="match status" value="2"/>
</dbReference>
<evidence type="ECO:0000256" key="3">
    <source>
        <dbReference type="ARBA" id="ARBA00022723"/>
    </source>
</evidence>
<evidence type="ECO:0000256" key="4">
    <source>
        <dbReference type="ARBA" id="ARBA00022737"/>
    </source>
</evidence>
<protein>
    <submittedName>
        <fullName evidence="9">4Fe-4S ferredoxin</fullName>
    </submittedName>
</protein>
<dbReference type="PROSITE" id="PS00198">
    <property type="entry name" value="4FE4S_FER_1"/>
    <property type="match status" value="2"/>
</dbReference>
<keyword evidence="7" id="KW-0411">Iron-sulfur</keyword>
<keyword evidence="5" id="KW-0249">Electron transport</keyword>
<accession>A0AA37HUX1</accession>
<gene>
    <name evidence="9" type="ORF">PRRU23_04270</name>
</gene>
<evidence type="ECO:0000256" key="6">
    <source>
        <dbReference type="ARBA" id="ARBA00023004"/>
    </source>
</evidence>
<feature type="domain" description="4Fe-4S ferredoxin-type" evidence="8">
    <location>
        <begin position="230"/>
        <end position="260"/>
    </location>
</feature>
<reference evidence="9" key="1">
    <citation type="submission" date="2021-08" db="EMBL/GenBank/DDBJ databases">
        <title>Prevotella lacticifex sp. nov., isolated from rumen of cow.</title>
        <authorList>
            <person name="Shinkai T."/>
            <person name="Ikeyama N."/>
            <person name="Kumagai M."/>
            <person name="Ohmori H."/>
            <person name="Sakamoto M."/>
            <person name="Ohkuma M."/>
            <person name="Mitsumori M."/>
        </authorList>
    </citation>
    <scope>NUCLEOTIDE SEQUENCE</scope>
    <source>
        <strain evidence="9">DSM 11371</strain>
    </source>
</reference>
<dbReference type="GO" id="GO:0051539">
    <property type="term" value="F:4 iron, 4 sulfur cluster binding"/>
    <property type="evidence" value="ECO:0007669"/>
    <property type="project" value="UniProtKB-KW"/>
</dbReference>
<evidence type="ECO:0000313" key="9">
    <source>
        <dbReference type="EMBL" id="GJG26727.1"/>
    </source>
</evidence>
<keyword evidence="4" id="KW-0677">Repeat</keyword>
<dbReference type="Proteomes" id="UP000887043">
    <property type="component" value="Unassembled WGS sequence"/>
</dbReference>
<dbReference type="EMBL" id="BPTR01000001">
    <property type="protein sequence ID" value="GJG26727.1"/>
    <property type="molecule type" value="Genomic_DNA"/>
</dbReference>
<dbReference type="NCBIfam" id="NF038196">
    <property type="entry name" value="ferrodoxin_EFR1"/>
    <property type="match status" value="1"/>
</dbReference>
<proteinExistence type="predicted"/>
<feature type="domain" description="4Fe-4S ferredoxin-type" evidence="8">
    <location>
        <begin position="200"/>
        <end position="229"/>
    </location>
</feature>
<comment type="caution">
    <text evidence="9">The sequence shown here is derived from an EMBL/GenBank/DDBJ whole genome shotgun (WGS) entry which is preliminary data.</text>
</comment>
<dbReference type="SUPFAM" id="SSF54862">
    <property type="entry name" value="4Fe-4S ferredoxins"/>
    <property type="match status" value="1"/>
</dbReference>
<organism evidence="9 10">
    <name type="scientific">Segatella bryantii</name>
    <name type="common">Prevotella bryantii</name>
    <dbReference type="NCBI Taxonomy" id="77095"/>
    <lineage>
        <taxon>Bacteria</taxon>
        <taxon>Pseudomonadati</taxon>
        <taxon>Bacteroidota</taxon>
        <taxon>Bacteroidia</taxon>
        <taxon>Bacteroidales</taxon>
        <taxon>Prevotellaceae</taxon>
        <taxon>Segatella</taxon>
    </lineage>
</organism>
<keyword evidence="3" id="KW-0479">Metal-binding</keyword>
<evidence type="ECO:0000256" key="2">
    <source>
        <dbReference type="ARBA" id="ARBA00022485"/>
    </source>
</evidence>
<dbReference type="AlphaFoldDB" id="A0AA37HUX1"/>
<dbReference type="Pfam" id="PF13237">
    <property type="entry name" value="Fer4_10"/>
    <property type="match status" value="1"/>
</dbReference>
<dbReference type="RefSeq" id="WP_006283185.1">
    <property type="nucleotide sequence ID" value="NZ_BPTR01000001.1"/>
</dbReference>
<dbReference type="PANTHER" id="PTHR43687:SF6">
    <property type="entry name" value="L-ASPARTATE SEMIALDEHYDE SULFURTRANSFERASE IRON-SULFUR SUBUNIT"/>
    <property type="match status" value="1"/>
</dbReference>
<dbReference type="InterPro" id="IPR050572">
    <property type="entry name" value="Fe-S_Ferredoxin"/>
</dbReference>
<evidence type="ECO:0000313" key="10">
    <source>
        <dbReference type="Proteomes" id="UP000887043"/>
    </source>
</evidence>
<dbReference type="InterPro" id="IPR017896">
    <property type="entry name" value="4Fe4S_Fe-S-bd"/>
</dbReference>
<dbReference type="PANTHER" id="PTHR43687">
    <property type="entry name" value="ADENYLYLSULFATE REDUCTASE, BETA SUBUNIT"/>
    <property type="match status" value="1"/>
</dbReference>
<name>A0AA37HUX1_SEGBR</name>
<dbReference type="InterPro" id="IPR047964">
    <property type="entry name" value="EFR1-like"/>
</dbReference>
<evidence type="ECO:0000256" key="5">
    <source>
        <dbReference type="ARBA" id="ARBA00022982"/>
    </source>
</evidence>
<keyword evidence="1" id="KW-0813">Transport</keyword>
<dbReference type="Gene3D" id="3.30.70.20">
    <property type="match status" value="1"/>
</dbReference>
<dbReference type="SUPFAM" id="SSF52218">
    <property type="entry name" value="Flavoproteins"/>
    <property type="match status" value="1"/>
</dbReference>
<dbReference type="InterPro" id="IPR029039">
    <property type="entry name" value="Flavoprotein-like_sf"/>
</dbReference>